<keyword evidence="4" id="KW-0788">Thiol protease</keyword>
<keyword evidence="2" id="KW-0645">Protease</keyword>
<keyword evidence="8" id="KW-1185">Reference proteome</keyword>
<comment type="similarity">
    <text evidence="1">Belongs to the peptidase C2 family.</text>
</comment>
<dbReference type="PANTHER" id="PTHR10183">
    <property type="entry name" value="CALPAIN"/>
    <property type="match status" value="1"/>
</dbReference>
<dbReference type="SUPFAM" id="SSF49758">
    <property type="entry name" value="Calpain large subunit, middle domain (domain III)"/>
    <property type="match status" value="1"/>
</dbReference>
<dbReference type="Proteomes" id="UP001176940">
    <property type="component" value="Unassembled WGS sequence"/>
</dbReference>
<keyword evidence="3" id="KW-0378">Hydrolase</keyword>
<evidence type="ECO:0000256" key="3">
    <source>
        <dbReference type="ARBA" id="ARBA00022801"/>
    </source>
</evidence>
<evidence type="ECO:0000256" key="4">
    <source>
        <dbReference type="ARBA" id="ARBA00022807"/>
    </source>
</evidence>
<feature type="region of interest" description="Disordered" evidence="5">
    <location>
        <begin position="1"/>
        <end position="52"/>
    </location>
</feature>
<dbReference type="Pfam" id="PF01067">
    <property type="entry name" value="Calpain_III"/>
    <property type="match status" value="1"/>
</dbReference>
<dbReference type="EMBL" id="CAUEEQ010032660">
    <property type="protein sequence ID" value="CAJ0951026.1"/>
    <property type="molecule type" value="Genomic_DNA"/>
</dbReference>
<dbReference type="PANTHER" id="PTHR10183:SF379">
    <property type="entry name" value="CALPAIN-5"/>
    <property type="match status" value="1"/>
</dbReference>
<protein>
    <recommendedName>
        <fullName evidence="6">Peptidase C2 calpain domain-containing protein</fullName>
    </recommendedName>
</protein>
<dbReference type="InterPro" id="IPR022683">
    <property type="entry name" value="Calpain_III"/>
</dbReference>
<evidence type="ECO:0000256" key="2">
    <source>
        <dbReference type="ARBA" id="ARBA00022670"/>
    </source>
</evidence>
<proteinExistence type="inferred from homology"/>
<evidence type="ECO:0000256" key="1">
    <source>
        <dbReference type="ARBA" id="ARBA00007623"/>
    </source>
</evidence>
<evidence type="ECO:0000313" key="8">
    <source>
        <dbReference type="Proteomes" id="UP001176940"/>
    </source>
</evidence>
<comment type="caution">
    <text evidence="7">The sequence shown here is derived from an EMBL/GenBank/DDBJ whole genome shotgun (WGS) entry which is preliminary data.</text>
</comment>
<accession>A0ABN9LXD2</accession>
<feature type="domain" description="Peptidase C2 calpain" evidence="6">
    <location>
        <begin position="58"/>
        <end position="182"/>
    </location>
</feature>
<sequence>MQGPERRDKRERCRKHSSVLRSSVTPALRESQDPQSDLAEMTSNQPVERASKDAIPGVWETLELKGEWKKRNSAGGSRNFPSYHRNPAISFCVPINAQLVKVALRQHNQENLCHAIGFHVYLAPVDGGLSPFLQEPCAACIPHSHSLEVSQICDLAPGQYFVVPSTYLPDQEGKFSIFISLQRPRGNLSRVRRH</sequence>
<name>A0ABN9LXD2_9NEOB</name>
<dbReference type="InterPro" id="IPR022682">
    <property type="entry name" value="Calpain_domain_III"/>
</dbReference>
<reference evidence="7" key="1">
    <citation type="submission" date="2023-07" db="EMBL/GenBank/DDBJ databases">
        <authorList>
            <person name="Stuckert A."/>
        </authorList>
    </citation>
    <scope>NUCLEOTIDE SEQUENCE</scope>
</reference>
<dbReference type="InterPro" id="IPR036213">
    <property type="entry name" value="Calpain_III_sf"/>
</dbReference>
<dbReference type="InterPro" id="IPR022684">
    <property type="entry name" value="Calpain_cysteine_protease"/>
</dbReference>
<dbReference type="SMART" id="SM00720">
    <property type="entry name" value="calpain_III"/>
    <property type="match status" value="1"/>
</dbReference>
<organism evidence="7 8">
    <name type="scientific">Ranitomeya imitator</name>
    <name type="common">mimic poison frog</name>
    <dbReference type="NCBI Taxonomy" id="111125"/>
    <lineage>
        <taxon>Eukaryota</taxon>
        <taxon>Metazoa</taxon>
        <taxon>Chordata</taxon>
        <taxon>Craniata</taxon>
        <taxon>Vertebrata</taxon>
        <taxon>Euteleostomi</taxon>
        <taxon>Amphibia</taxon>
        <taxon>Batrachia</taxon>
        <taxon>Anura</taxon>
        <taxon>Neobatrachia</taxon>
        <taxon>Hyloidea</taxon>
        <taxon>Dendrobatidae</taxon>
        <taxon>Dendrobatinae</taxon>
        <taxon>Ranitomeya</taxon>
    </lineage>
</organism>
<feature type="compositionally biased region" description="Basic and acidic residues" evidence="5">
    <location>
        <begin position="1"/>
        <end position="11"/>
    </location>
</feature>
<dbReference type="Gene3D" id="2.60.120.380">
    <property type="match status" value="1"/>
</dbReference>
<evidence type="ECO:0000259" key="6">
    <source>
        <dbReference type="SMART" id="SM00720"/>
    </source>
</evidence>
<evidence type="ECO:0000256" key="5">
    <source>
        <dbReference type="SAM" id="MobiDB-lite"/>
    </source>
</evidence>
<evidence type="ECO:0000313" key="7">
    <source>
        <dbReference type="EMBL" id="CAJ0951026.1"/>
    </source>
</evidence>
<gene>
    <name evidence="7" type="ORF">RIMI_LOCUS13285446</name>
</gene>